<evidence type="ECO:0000313" key="5">
    <source>
        <dbReference type="EMBL" id="PPQ93822.1"/>
    </source>
</evidence>
<dbReference type="PRINTS" id="PR00420">
    <property type="entry name" value="RNGMNOXGNASE"/>
</dbReference>
<feature type="domain" description="FAD-binding" evidence="4">
    <location>
        <begin position="126"/>
        <end position="343"/>
    </location>
</feature>
<dbReference type="InterPro" id="IPR036188">
    <property type="entry name" value="FAD/NAD-bd_sf"/>
</dbReference>
<keyword evidence="1" id="KW-0285">Flavoprotein</keyword>
<dbReference type="Pfam" id="PF01494">
    <property type="entry name" value="FAD_binding_3"/>
    <property type="match status" value="2"/>
</dbReference>
<dbReference type="Proteomes" id="UP000283269">
    <property type="component" value="Unassembled WGS sequence"/>
</dbReference>
<dbReference type="Gene3D" id="3.50.50.60">
    <property type="entry name" value="FAD/NAD(P)-binding domain"/>
    <property type="match status" value="1"/>
</dbReference>
<dbReference type="SUPFAM" id="SSF51905">
    <property type="entry name" value="FAD/NAD(P)-binding domain"/>
    <property type="match status" value="1"/>
</dbReference>
<dbReference type="OrthoDB" id="417877at2759"/>
<dbReference type="GO" id="GO:0016491">
    <property type="term" value="F:oxidoreductase activity"/>
    <property type="evidence" value="ECO:0007669"/>
    <property type="project" value="UniProtKB-KW"/>
</dbReference>
<dbReference type="InParanoid" id="A0A409XSM4"/>
<evidence type="ECO:0000259" key="4">
    <source>
        <dbReference type="Pfam" id="PF01494"/>
    </source>
</evidence>
<evidence type="ECO:0000256" key="3">
    <source>
        <dbReference type="ARBA" id="ARBA00023002"/>
    </source>
</evidence>
<name>A0A409XSM4_PSICY</name>
<feature type="domain" description="FAD-binding" evidence="4">
    <location>
        <begin position="9"/>
        <end position="81"/>
    </location>
</feature>
<sequence>MSETSTKDFTVAIVGGGMCGLACSIGLTRAGINVKLFERTSKFEEIGAGIGLGPNAVRALKQLGLLEHVLKAVNIADLTTQTSLQPTFLDALMPLIDSNIVSFMKRLTSITSLESDQYRLNFSDGTTYDADVVVGADGIKSTVRNAVVGPDEGRLAFSNRYIYRDRVSIAELKALGVQGDVYTRLQAWLGFGKQIVTFPVNDHTILSITAAVNIHEPGASPSPAEPSPWVQDVEQHELLKVYESDFGKDALAILQLMTQPKRWALHTIYPPLKSYVNNRIVLIGDAAHAMVPFIGAGAGQGFEDVYALCRFLAHPKVTKSTLSAALAAYDGYRRPRANMALEQSLIAGDNLESLSPGGEEVTRQRIKKMYETEWIHDLWHHDFEGEVTRVLEQL</sequence>
<gene>
    <name evidence="5" type="ORF">CVT25_013531</name>
</gene>
<evidence type="ECO:0000256" key="1">
    <source>
        <dbReference type="ARBA" id="ARBA00022630"/>
    </source>
</evidence>
<protein>
    <recommendedName>
        <fullName evidence="4">FAD-binding domain-containing protein</fullName>
    </recommendedName>
</protein>
<dbReference type="InterPro" id="IPR002938">
    <property type="entry name" value="FAD-bd"/>
</dbReference>
<dbReference type="EMBL" id="NHYD01000598">
    <property type="protein sequence ID" value="PPQ93822.1"/>
    <property type="molecule type" value="Genomic_DNA"/>
</dbReference>
<comment type="caution">
    <text evidence="5">The sequence shown here is derived from an EMBL/GenBank/DDBJ whole genome shotgun (WGS) entry which is preliminary data.</text>
</comment>
<accession>A0A409XSM4</accession>
<dbReference type="PANTHER" id="PTHR46720">
    <property type="entry name" value="HYDROXYLASE, PUTATIVE (AFU_ORTHOLOGUE AFUA_3G01460)-RELATED"/>
    <property type="match status" value="1"/>
</dbReference>
<proteinExistence type="predicted"/>
<dbReference type="PANTHER" id="PTHR46720:SF3">
    <property type="entry name" value="FAD-BINDING DOMAIN-CONTAINING PROTEIN-RELATED"/>
    <property type="match status" value="1"/>
</dbReference>
<keyword evidence="2" id="KW-0274">FAD</keyword>
<dbReference type="InterPro" id="IPR051104">
    <property type="entry name" value="FAD_monoxygenase"/>
</dbReference>
<keyword evidence="6" id="KW-1185">Reference proteome</keyword>
<dbReference type="AlphaFoldDB" id="A0A409XSM4"/>
<evidence type="ECO:0000313" key="6">
    <source>
        <dbReference type="Proteomes" id="UP000283269"/>
    </source>
</evidence>
<keyword evidence="3" id="KW-0560">Oxidoreductase</keyword>
<dbReference type="STRING" id="93625.A0A409XSM4"/>
<organism evidence="5 6">
    <name type="scientific">Psilocybe cyanescens</name>
    <dbReference type="NCBI Taxonomy" id="93625"/>
    <lineage>
        <taxon>Eukaryota</taxon>
        <taxon>Fungi</taxon>
        <taxon>Dikarya</taxon>
        <taxon>Basidiomycota</taxon>
        <taxon>Agaricomycotina</taxon>
        <taxon>Agaricomycetes</taxon>
        <taxon>Agaricomycetidae</taxon>
        <taxon>Agaricales</taxon>
        <taxon>Agaricineae</taxon>
        <taxon>Strophariaceae</taxon>
        <taxon>Psilocybe</taxon>
    </lineage>
</organism>
<dbReference type="GO" id="GO:0044550">
    <property type="term" value="P:secondary metabolite biosynthetic process"/>
    <property type="evidence" value="ECO:0007669"/>
    <property type="project" value="TreeGrafter"/>
</dbReference>
<evidence type="ECO:0000256" key="2">
    <source>
        <dbReference type="ARBA" id="ARBA00022827"/>
    </source>
</evidence>
<reference evidence="5 6" key="1">
    <citation type="journal article" date="2018" name="Evol. Lett.">
        <title>Horizontal gene cluster transfer increased hallucinogenic mushroom diversity.</title>
        <authorList>
            <person name="Reynolds H.T."/>
            <person name="Vijayakumar V."/>
            <person name="Gluck-Thaler E."/>
            <person name="Korotkin H.B."/>
            <person name="Matheny P.B."/>
            <person name="Slot J.C."/>
        </authorList>
    </citation>
    <scope>NUCLEOTIDE SEQUENCE [LARGE SCALE GENOMIC DNA]</scope>
    <source>
        <strain evidence="5 6">2631</strain>
    </source>
</reference>
<dbReference type="GO" id="GO:0071949">
    <property type="term" value="F:FAD binding"/>
    <property type="evidence" value="ECO:0007669"/>
    <property type="project" value="InterPro"/>
</dbReference>